<accession>A0A379THG1</accession>
<sequence length="72" mass="8005">MTPREAAPPRELGGRLLFNNINHPRHAEPIADLSEAMRPEGLLPVHFDLSLRGKVIKTSAYLLPHLVYQAPA</sequence>
<evidence type="ECO:0000313" key="2">
    <source>
        <dbReference type="Proteomes" id="UP000254741"/>
    </source>
</evidence>
<dbReference type="AlphaFoldDB" id="A0A379THG1"/>
<name>A0A379THG1_SALER</name>
<dbReference type="EMBL" id="UGXG01000002">
    <property type="protein sequence ID" value="SUG50097.1"/>
    <property type="molecule type" value="Genomic_DNA"/>
</dbReference>
<dbReference type="Proteomes" id="UP000254741">
    <property type="component" value="Unassembled WGS sequence"/>
</dbReference>
<gene>
    <name evidence="1" type="ORF">NCTC8297_05461</name>
</gene>
<evidence type="ECO:0000313" key="1">
    <source>
        <dbReference type="EMBL" id="SUG50097.1"/>
    </source>
</evidence>
<protein>
    <submittedName>
        <fullName evidence="1">Uncharacterized protein</fullName>
    </submittedName>
</protein>
<proteinExistence type="predicted"/>
<organism evidence="1 2">
    <name type="scientific">Salmonella enterica subsp. arizonae</name>
    <dbReference type="NCBI Taxonomy" id="59203"/>
    <lineage>
        <taxon>Bacteria</taxon>
        <taxon>Pseudomonadati</taxon>
        <taxon>Pseudomonadota</taxon>
        <taxon>Gammaproteobacteria</taxon>
        <taxon>Enterobacterales</taxon>
        <taxon>Enterobacteriaceae</taxon>
        <taxon>Salmonella</taxon>
    </lineage>
</organism>
<reference evidence="1 2" key="1">
    <citation type="submission" date="2018-06" db="EMBL/GenBank/DDBJ databases">
        <authorList>
            <consortium name="Pathogen Informatics"/>
            <person name="Doyle S."/>
        </authorList>
    </citation>
    <scope>NUCLEOTIDE SEQUENCE [LARGE SCALE GENOMIC DNA]</scope>
    <source>
        <strain evidence="1 2">NCTC8297</strain>
    </source>
</reference>